<dbReference type="GO" id="GO:0006633">
    <property type="term" value="P:fatty acid biosynthetic process"/>
    <property type="evidence" value="ECO:0007669"/>
    <property type="project" value="UniProtKB-UniPathway"/>
</dbReference>
<dbReference type="Pfam" id="PF00698">
    <property type="entry name" value="Acyl_transf_1"/>
    <property type="match status" value="1"/>
</dbReference>
<dbReference type="PANTHER" id="PTHR45681">
    <property type="entry name" value="POLYKETIDE SYNTHASE 44-RELATED"/>
    <property type="match status" value="1"/>
</dbReference>
<protein>
    <submittedName>
        <fullName evidence="5">Narbonolide/10-deoxymethynolide synthase PikA1, modules 1 and 2</fullName>
    </submittedName>
</protein>
<dbReference type="SUPFAM" id="SSF52151">
    <property type="entry name" value="FabD/lysophospholipase-like"/>
    <property type="match status" value="1"/>
</dbReference>
<dbReference type="SUPFAM" id="SSF53901">
    <property type="entry name" value="Thiolase-like"/>
    <property type="match status" value="1"/>
</dbReference>
<evidence type="ECO:0000256" key="2">
    <source>
        <dbReference type="ARBA" id="ARBA00022553"/>
    </source>
</evidence>
<dbReference type="Gene3D" id="3.30.70.3290">
    <property type="match status" value="1"/>
</dbReference>
<dbReference type="UniPathway" id="UPA00094"/>
<dbReference type="Pfam" id="PF02801">
    <property type="entry name" value="Ketoacyl-synt_C"/>
    <property type="match status" value="1"/>
</dbReference>
<reference evidence="5 6" key="1">
    <citation type="submission" date="2020-06" db="EMBL/GenBank/DDBJ databases">
        <authorList>
            <person name="Li R."/>
            <person name="Bekaert M."/>
        </authorList>
    </citation>
    <scope>NUCLEOTIDE SEQUENCE [LARGE SCALE GENOMIC DNA]</scope>
    <source>
        <strain evidence="6">wild</strain>
    </source>
</reference>
<dbReference type="PANTHER" id="PTHR45681:SF8">
    <property type="entry name" value="CARRIER DOMAIN-CONTAINING PROTEIN"/>
    <property type="match status" value="1"/>
</dbReference>
<dbReference type="AlphaFoldDB" id="A0A6J8C509"/>
<dbReference type="PROSITE" id="PS52004">
    <property type="entry name" value="KS3_2"/>
    <property type="match status" value="1"/>
</dbReference>
<dbReference type="Pfam" id="PF16197">
    <property type="entry name" value="KAsynt_C_assoc"/>
    <property type="match status" value="1"/>
</dbReference>
<dbReference type="InterPro" id="IPR018201">
    <property type="entry name" value="Ketoacyl_synth_AS"/>
</dbReference>
<dbReference type="InterPro" id="IPR014043">
    <property type="entry name" value="Acyl_transferase_dom"/>
</dbReference>
<dbReference type="Gene3D" id="3.40.366.10">
    <property type="entry name" value="Malonyl-Coenzyme A Acyl Carrier Protein, domain 2"/>
    <property type="match status" value="1"/>
</dbReference>
<dbReference type="InterPro" id="IPR014031">
    <property type="entry name" value="Ketoacyl_synth_C"/>
</dbReference>
<organism evidence="5 6">
    <name type="scientific">Mytilus coruscus</name>
    <name type="common">Sea mussel</name>
    <dbReference type="NCBI Taxonomy" id="42192"/>
    <lineage>
        <taxon>Eukaryota</taxon>
        <taxon>Metazoa</taxon>
        <taxon>Spiralia</taxon>
        <taxon>Lophotrochozoa</taxon>
        <taxon>Mollusca</taxon>
        <taxon>Bivalvia</taxon>
        <taxon>Autobranchia</taxon>
        <taxon>Pteriomorphia</taxon>
        <taxon>Mytilida</taxon>
        <taxon>Mytiloidea</taxon>
        <taxon>Mytilidae</taxon>
        <taxon>Mytilinae</taxon>
        <taxon>Mytilus</taxon>
    </lineage>
</organism>
<dbReference type="CDD" id="cd00833">
    <property type="entry name" value="PKS"/>
    <property type="match status" value="1"/>
</dbReference>
<dbReference type="Pfam" id="PF21089">
    <property type="entry name" value="PKS_DH_N"/>
    <property type="match status" value="1"/>
</dbReference>
<dbReference type="SUPFAM" id="SSF55048">
    <property type="entry name" value="Probable ACP-binding domain of malonyl-CoA ACP transacylase"/>
    <property type="match status" value="1"/>
</dbReference>
<dbReference type="InterPro" id="IPR020841">
    <property type="entry name" value="PKS_Beta-ketoAc_synthase_dom"/>
</dbReference>
<dbReference type="InterPro" id="IPR032821">
    <property type="entry name" value="PKS_assoc"/>
</dbReference>
<keyword evidence="6" id="KW-1185">Reference proteome</keyword>
<dbReference type="InterPro" id="IPR050444">
    <property type="entry name" value="Polyketide_Synthase"/>
</dbReference>
<dbReference type="Gene3D" id="3.40.47.10">
    <property type="match status" value="1"/>
</dbReference>
<dbReference type="Proteomes" id="UP000507470">
    <property type="component" value="Unassembled WGS sequence"/>
</dbReference>
<dbReference type="InterPro" id="IPR049552">
    <property type="entry name" value="PKS_DH_N"/>
</dbReference>
<proteinExistence type="predicted"/>
<dbReference type="InterPro" id="IPR016035">
    <property type="entry name" value="Acyl_Trfase/lysoPLipase"/>
</dbReference>
<dbReference type="InterPro" id="IPR001227">
    <property type="entry name" value="Ac_transferase_dom_sf"/>
</dbReference>
<evidence type="ECO:0000256" key="1">
    <source>
        <dbReference type="ARBA" id="ARBA00022450"/>
    </source>
</evidence>
<keyword evidence="2" id="KW-0597">Phosphoprotein</keyword>
<gene>
    <name evidence="5" type="ORF">MCOR_26514</name>
</gene>
<keyword evidence="3" id="KW-0808">Transferase</keyword>
<evidence type="ECO:0000259" key="4">
    <source>
        <dbReference type="PROSITE" id="PS52004"/>
    </source>
</evidence>
<accession>A0A6J8C509</accession>
<dbReference type="OrthoDB" id="329835at2759"/>
<keyword evidence="1" id="KW-0596">Phosphopantetheine</keyword>
<dbReference type="PROSITE" id="PS00606">
    <property type="entry name" value="KS3_1"/>
    <property type="match status" value="1"/>
</dbReference>
<dbReference type="SMART" id="SM00825">
    <property type="entry name" value="PKS_KS"/>
    <property type="match status" value="1"/>
</dbReference>
<dbReference type="InterPro" id="IPR014030">
    <property type="entry name" value="Ketoacyl_synth_N"/>
</dbReference>
<dbReference type="InterPro" id="IPR016039">
    <property type="entry name" value="Thiolase-like"/>
</dbReference>
<evidence type="ECO:0000256" key="3">
    <source>
        <dbReference type="ARBA" id="ARBA00022679"/>
    </source>
</evidence>
<evidence type="ECO:0000313" key="5">
    <source>
        <dbReference type="EMBL" id="CAC5391505.1"/>
    </source>
</evidence>
<sequence>MDDENAVAIVGIACRFPGADDIDEYWENLREGKCFIDEVPEERWNTNEADVRDVDESWKDRSKYAALIKEHDKWDNKFFGVSNSEAEWTNPQHCLALELTYSALENAGYTKNAIKGSKTGIYIGAMNDDFLIGLPNSRNELNNFVVTGMAPSITSNRISYYFDLRGLSMTLDTACSSALVAVHLGCQSIRSGESETAICGGVNSILSPLTFIPLSKAKMISPTGTSHAFMKDANGYVRGEGCGIVILKNYKKALLDGDHIWGLIGTGCNQDGHTNTPITAPSSKQQHSLLRDIYSTFRVDPATIQYIEAHGTGTPVGDPIEVKALATFFTSYLEDNKSIFIGSVKTNIGHLESSAGTAGLIKTLLMMRQRQYVPSLHFKRDNANPAIDFDNIPLQVSTSVTDWKAYSDGSRVACVNSFGFGGTNCHAIVKTLPNKESSYIAQNEYVLICFSANSLEALMKTTDHTKQCLAISKYNIIDLSYTSLVKRNHFRFRMPCVASNLEELGKEILRKTPKLGNNTIDGTTGRNLVFLFCGVGTVWKGTCQKMLSAYTPFREKFREVDEELQKFTNFSLIDEIQRPDDSIASDPFKGPLIIFACQVSLFYLWSVLNVKPDIIIGQSVGEVAAAHASGCLCLADAVKVIYHRSFLSAKARGGSMMVIGRCNVKQIQTLCNEYHDKVCIAVYSSREACVISGDKDAIHDMKHKLDSEMPELLKKELDVGCAYHSHHMDNVSNEIENKLAGLSGKAPAIVLISTVTGAIINDDSMGSASYWTRNLRDPVLLKEAVACALQEKKINIIVEIGPKPVVKAHLKKITDFNAVSIPSMNQPNEQQTFTCALGDLYEHDVNVKWNNLFNGNENIVDIPRYKYCREGNLINADSLKAGLKVQFQKTNNHAFISQAPMSKDFKIEITPITTPYVYEHTVHERKIAPGALHAEIALTVATKVLDLSLNQIEIDLNFIRPLAVGQDQSLQLQALVTDKRYFEIKRNADIICRGR</sequence>
<dbReference type="SMART" id="SM00827">
    <property type="entry name" value="PKS_AT"/>
    <property type="match status" value="1"/>
</dbReference>
<dbReference type="Gene3D" id="3.10.129.110">
    <property type="entry name" value="Polyketide synthase dehydratase"/>
    <property type="match status" value="1"/>
</dbReference>
<name>A0A6J8C509_MYTCO</name>
<feature type="domain" description="Ketosynthase family 3 (KS3)" evidence="4">
    <location>
        <begin position="4"/>
        <end position="431"/>
    </location>
</feature>
<dbReference type="InterPro" id="IPR016036">
    <property type="entry name" value="Malonyl_transacylase_ACP-bd"/>
</dbReference>
<dbReference type="EMBL" id="CACVKT020004777">
    <property type="protein sequence ID" value="CAC5391505.1"/>
    <property type="molecule type" value="Genomic_DNA"/>
</dbReference>
<dbReference type="InterPro" id="IPR042104">
    <property type="entry name" value="PKS_dehydratase_sf"/>
</dbReference>
<dbReference type="GO" id="GO:0004315">
    <property type="term" value="F:3-oxoacyl-[acyl-carrier-protein] synthase activity"/>
    <property type="evidence" value="ECO:0007669"/>
    <property type="project" value="InterPro"/>
</dbReference>
<evidence type="ECO:0000313" key="6">
    <source>
        <dbReference type="Proteomes" id="UP000507470"/>
    </source>
</evidence>
<dbReference type="Pfam" id="PF00109">
    <property type="entry name" value="ketoacyl-synt"/>
    <property type="match status" value="1"/>
</dbReference>